<dbReference type="OrthoDB" id="9790815at2"/>
<proteinExistence type="inferred from homology"/>
<gene>
    <name evidence="3" type="ordered locus">Bache_1548</name>
</gene>
<evidence type="ECO:0000256" key="2">
    <source>
        <dbReference type="ARBA" id="ARBA00022526"/>
    </source>
</evidence>
<dbReference type="Pfam" id="PF10282">
    <property type="entry name" value="Lactonase"/>
    <property type="match status" value="1"/>
</dbReference>
<dbReference type="InterPro" id="IPR019405">
    <property type="entry name" value="Lactonase_7-beta_prop"/>
</dbReference>
<comment type="similarity">
    <text evidence="1">Belongs to the cycloisomerase 2 family.</text>
</comment>
<sequence>MKALLYCMLGLSVAACTPRKAVNKTSDELAMLVGTYTNGTSKGIYTFRFNQETGTAIPLSTMELPNPSYLIPSEDGKFVYAVSEMNDSTAALSSFAFDKSTGILRLLNTEPTLGADPCYVATNGKEALTANYSGGSMSVFPLRKDGTLGPVDTLFIGSATGTDTIRQITAHIHCTVFSPDGKYIFATDFSADRILRFVLHPKDIIPHLSAETTDIAPGSGPRHLTFSPNGKYAYLITELSGKVIAFSYDNGKLEQIQTITADTIAARGSADIHLSPDGKYLYASNRLREDGIAIFAVSPDNGTLAKAGYQPTGIHPRHFNITPNGKYLLAACRDSNTIQIYERNATTGLLKDTHRNITVDKPVCIQFVQ</sequence>
<dbReference type="KEGG" id="bhl:Bache_1548"/>
<dbReference type="EC" id="3.1.1.31" evidence="3"/>
<dbReference type="Gene3D" id="2.130.10.10">
    <property type="entry name" value="YVTN repeat-like/Quinoprotein amine dehydrogenase"/>
    <property type="match status" value="1"/>
</dbReference>
<dbReference type="HOGENOM" id="CLU_038716_3_0_10"/>
<dbReference type="GO" id="GO:0005829">
    <property type="term" value="C:cytosol"/>
    <property type="evidence" value="ECO:0007669"/>
    <property type="project" value="TreeGrafter"/>
</dbReference>
<dbReference type="PANTHER" id="PTHR30344">
    <property type="entry name" value="6-PHOSPHOGLUCONOLACTONASE-RELATED"/>
    <property type="match status" value="1"/>
</dbReference>
<dbReference type="InterPro" id="IPR015943">
    <property type="entry name" value="WD40/YVTN_repeat-like_dom_sf"/>
</dbReference>
<keyword evidence="2" id="KW-0313">Glucose metabolism</keyword>
<dbReference type="STRING" id="693979.Bache_1548"/>
<dbReference type="PANTHER" id="PTHR30344:SF1">
    <property type="entry name" value="6-PHOSPHOGLUCONOLACTONASE"/>
    <property type="match status" value="1"/>
</dbReference>
<dbReference type="eggNOG" id="COG2706">
    <property type="taxonomic scope" value="Bacteria"/>
</dbReference>
<dbReference type="Proteomes" id="UP000008630">
    <property type="component" value="Chromosome"/>
</dbReference>
<dbReference type="SUPFAM" id="SSF51004">
    <property type="entry name" value="C-terminal (heme d1) domain of cytochrome cd1-nitrite reductase"/>
    <property type="match status" value="1"/>
</dbReference>
<organism evidence="3 4">
    <name type="scientific">Bacteroides helcogenes (strain ATCC 35417 / DSM 20613 / JCM 6297 / CCUG 15421 / P 36-108)</name>
    <dbReference type="NCBI Taxonomy" id="693979"/>
    <lineage>
        <taxon>Bacteria</taxon>
        <taxon>Pseudomonadati</taxon>
        <taxon>Bacteroidota</taxon>
        <taxon>Bacteroidia</taxon>
        <taxon>Bacteroidales</taxon>
        <taxon>Bacteroidaceae</taxon>
        <taxon>Bacteroides</taxon>
    </lineage>
</organism>
<keyword evidence="3" id="KW-0378">Hydrolase</keyword>
<dbReference type="PROSITE" id="PS51257">
    <property type="entry name" value="PROKAR_LIPOPROTEIN"/>
    <property type="match status" value="1"/>
</dbReference>
<dbReference type="InterPro" id="IPR011048">
    <property type="entry name" value="Haem_d1_sf"/>
</dbReference>
<reference key="1">
    <citation type="submission" date="2010-11" db="EMBL/GenBank/DDBJ databases">
        <title>The complete genome of Bacteroides helcogenes P 36-108.</title>
        <authorList>
            <consortium name="US DOE Joint Genome Institute (JGI-PGF)"/>
            <person name="Lucas S."/>
            <person name="Copeland A."/>
            <person name="Lapidus A."/>
            <person name="Bruce D."/>
            <person name="Goodwin L."/>
            <person name="Pitluck S."/>
            <person name="Kyrpides N."/>
            <person name="Mavromatis K."/>
            <person name="Ivanova N."/>
            <person name="Zeytun A."/>
            <person name="Brettin T."/>
            <person name="Detter J.C."/>
            <person name="Tapia R."/>
            <person name="Han C."/>
            <person name="Land M."/>
            <person name="Hauser L."/>
            <person name="Markowitz V."/>
            <person name="Cheng J.-F."/>
            <person name="Hugenholtz P."/>
            <person name="Woyke T."/>
            <person name="Wu D."/>
            <person name="Gronow S."/>
            <person name="Wellnitz S."/>
            <person name="Brambilla E."/>
            <person name="Klenk H.-P."/>
            <person name="Eisen J.A."/>
        </authorList>
    </citation>
    <scope>NUCLEOTIDE SEQUENCE</scope>
    <source>
        <strain>P 36-108</strain>
    </source>
</reference>
<keyword evidence="4" id="KW-1185">Reference proteome</keyword>
<dbReference type="InterPro" id="IPR050282">
    <property type="entry name" value="Cycloisomerase_2"/>
</dbReference>
<evidence type="ECO:0000256" key="1">
    <source>
        <dbReference type="ARBA" id="ARBA00005564"/>
    </source>
</evidence>
<accession>E6SW78</accession>
<dbReference type="PATRIC" id="fig|693979.3.peg.1639"/>
<evidence type="ECO:0000313" key="3">
    <source>
        <dbReference type="EMBL" id="ADV43553.1"/>
    </source>
</evidence>
<reference evidence="3 4" key="2">
    <citation type="journal article" date="2011" name="Stand. Genomic Sci.">
        <title>Complete genome sequence of Bacteroides helcogenes type strain (P 36-108).</title>
        <authorList>
            <person name="Pati A."/>
            <person name="Gronow S."/>
            <person name="Zeytun A."/>
            <person name="Lapidus A."/>
            <person name="Nolan M."/>
            <person name="Hammon N."/>
            <person name="Deshpande S."/>
            <person name="Cheng J.F."/>
            <person name="Tapia R."/>
            <person name="Han C."/>
            <person name="Goodwin L."/>
            <person name="Pitluck S."/>
            <person name="Liolios K."/>
            <person name="Pagani I."/>
            <person name="Ivanova N."/>
            <person name="Mavromatis K."/>
            <person name="Chen A."/>
            <person name="Palaniappan K."/>
            <person name="Land M."/>
            <person name="Hauser L."/>
            <person name="Chang Y.J."/>
            <person name="Jeffries C.D."/>
            <person name="Detter J.C."/>
            <person name="Brambilla E."/>
            <person name="Rohde M."/>
            <person name="Goker M."/>
            <person name="Woyke T."/>
            <person name="Bristow J."/>
            <person name="Eisen J.A."/>
            <person name="Markowitz V."/>
            <person name="Hugenholtz P."/>
            <person name="Kyrpides N.C."/>
            <person name="Klenk H.P."/>
            <person name="Lucas S."/>
        </authorList>
    </citation>
    <scope>NUCLEOTIDE SEQUENCE [LARGE SCALE GENOMIC DNA]</scope>
    <source>
        <strain evidence="4">ATCC 35417 / DSM 20613 / JCM 6297 / CCUG 15421 / P 36-108</strain>
    </source>
</reference>
<protein>
    <submittedName>
        <fullName evidence="3">6-phosphogluconolactonase</fullName>
        <ecNumber evidence="3">3.1.1.31</ecNumber>
    </submittedName>
</protein>
<dbReference type="GO" id="GO:0017057">
    <property type="term" value="F:6-phosphogluconolactonase activity"/>
    <property type="evidence" value="ECO:0007669"/>
    <property type="project" value="UniProtKB-EC"/>
</dbReference>
<dbReference type="GO" id="GO:0006006">
    <property type="term" value="P:glucose metabolic process"/>
    <property type="evidence" value="ECO:0007669"/>
    <property type="project" value="UniProtKB-KW"/>
</dbReference>
<dbReference type="EMBL" id="CP002352">
    <property type="protein sequence ID" value="ADV43553.1"/>
    <property type="molecule type" value="Genomic_DNA"/>
</dbReference>
<dbReference type="AlphaFoldDB" id="E6SW78"/>
<evidence type="ECO:0000313" key="4">
    <source>
        <dbReference type="Proteomes" id="UP000008630"/>
    </source>
</evidence>
<name>E6SW78_BACT6</name>
<dbReference type="RefSeq" id="WP_013547147.1">
    <property type="nucleotide sequence ID" value="NC_014933.1"/>
</dbReference>
<dbReference type="FunFam" id="2.130.10.10:FF:000306">
    <property type="entry name" value="3-carboxymuconate cyclase"/>
    <property type="match status" value="1"/>
</dbReference>
<keyword evidence="2" id="KW-0119">Carbohydrate metabolism</keyword>